<feature type="transmembrane region" description="Helical" evidence="6">
    <location>
        <begin position="96"/>
        <end position="113"/>
    </location>
</feature>
<reference evidence="8" key="1">
    <citation type="journal article" date="2021" name="PeerJ">
        <title>Extensive microbial diversity within the chicken gut microbiome revealed by metagenomics and culture.</title>
        <authorList>
            <person name="Gilroy R."/>
            <person name="Ravi A."/>
            <person name="Getino M."/>
            <person name="Pursley I."/>
            <person name="Horton D.L."/>
            <person name="Alikhan N.F."/>
            <person name="Baker D."/>
            <person name="Gharbi K."/>
            <person name="Hall N."/>
            <person name="Watson M."/>
            <person name="Adriaenssens E.M."/>
            <person name="Foster-Nyarko E."/>
            <person name="Jarju S."/>
            <person name="Secka A."/>
            <person name="Antonio M."/>
            <person name="Oren A."/>
            <person name="Chaudhuri R.R."/>
            <person name="La Ragione R."/>
            <person name="Hildebrand F."/>
            <person name="Pallen M.J."/>
        </authorList>
    </citation>
    <scope>NUCLEOTIDE SEQUENCE</scope>
    <source>
        <strain evidence="8">ChiHjej11B10-19426</strain>
    </source>
</reference>
<protein>
    <submittedName>
        <fullName evidence="8">YitT family protein</fullName>
    </submittedName>
</protein>
<accession>A0A9D2IM13</accession>
<comment type="caution">
    <text evidence="8">The sequence shown here is derived from an EMBL/GenBank/DDBJ whole genome shotgun (WGS) entry which is preliminary data.</text>
</comment>
<keyword evidence="4 6" id="KW-1133">Transmembrane helix</keyword>
<dbReference type="CDD" id="cd16380">
    <property type="entry name" value="YitT_C"/>
    <property type="match status" value="1"/>
</dbReference>
<evidence type="ECO:0000259" key="7">
    <source>
        <dbReference type="Pfam" id="PF10035"/>
    </source>
</evidence>
<organism evidence="8 9">
    <name type="scientific">Candidatus Tidjanibacter faecipullorum</name>
    <dbReference type="NCBI Taxonomy" id="2838766"/>
    <lineage>
        <taxon>Bacteria</taxon>
        <taxon>Pseudomonadati</taxon>
        <taxon>Bacteroidota</taxon>
        <taxon>Bacteroidia</taxon>
        <taxon>Bacteroidales</taxon>
        <taxon>Rikenellaceae</taxon>
        <taxon>Tidjanibacter</taxon>
    </lineage>
</organism>
<dbReference type="PIRSF" id="PIRSF006483">
    <property type="entry name" value="Membrane_protein_YitT"/>
    <property type="match status" value="1"/>
</dbReference>
<feature type="transmembrane region" description="Helical" evidence="6">
    <location>
        <begin position="20"/>
        <end position="40"/>
    </location>
</feature>
<dbReference type="InterPro" id="IPR015867">
    <property type="entry name" value="N-reg_PII/ATP_PRibTrfase_C"/>
</dbReference>
<dbReference type="PANTHER" id="PTHR33545">
    <property type="entry name" value="UPF0750 MEMBRANE PROTEIN YITT-RELATED"/>
    <property type="match status" value="1"/>
</dbReference>
<feature type="transmembrane region" description="Helical" evidence="6">
    <location>
        <begin position="165"/>
        <end position="184"/>
    </location>
</feature>
<dbReference type="Pfam" id="PF02588">
    <property type="entry name" value="YitT_membrane"/>
    <property type="match status" value="1"/>
</dbReference>
<dbReference type="Gene3D" id="3.30.70.120">
    <property type="match status" value="1"/>
</dbReference>
<dbReference type="EMBL" id="DXCC01000015">
    <property type="protein sequence ID" value="HIZ15137.1"/>
    <property type="molecule type" value="Genomic_DNA"/>
</dbReference>
<evidence type="ECO:0000256" key="6">
    <source>
        <dbReference type="SAM" id="Phobius"/>
    </source>
</evidence>
<evidence type="ECO:0000313" key="8">
    <source>
        <dbReference type="EMBL" id="HIZ15137.1"/>
    </source>
</evidence>
<dbReference type="AlphaFoldDB" id="A0A9D2IM13"/>
<dbReference type="InterPro" id="IPR003740">
    <property type="entry name" value="YitT"/>
</dbReference>
<proteinExistence type="predicted"/>
<dbReference type="Proteomes" id="UP000824014">
    <property type="component" value="Unassembled WGS sequence"/>
</dbReference>
<evidence type="ECO:0000256" key="1">
    <source>
        <dbReference type="ARBA" id="ARBA00004651"/>
    </source>
</evidence>
<feature type="domain" description="DUF2179" evidence="7">
    <location>
        <begin position="243"/>
        <end position="297"/>
    </location>
</feature>
<dbReference type="PANTHER" id="PTHR33545:SF5">
    <property type="entry name" value="UPF0750 MEMBRANE PROTEIN YITT"/>
    <property type="match status" value="1"/>
</dbReference>
<evidence type="ECO:0000313" key="9">
    <source>
        <dbReference type="Proteomes" id="UP000824014"/>
    </source>
</evidence>
<keyword evidence="3 6" id="KW-0812">Transmembrane</keyword>
<evidence type="ECO:0000256" key="2">
    <source>
        <dbReference type="ARBA" id="ARBA00022475"/>
    </source>
</evidence>
<dbReference type="InterPro" id="IPR019264">
    <property type="entry name" value="DUF2179"/>
</dbReference>
<evidence type="ECO:0000256" key="4">
    <source>
        <dbReference type="ARBA" id="ARBA00022989"/>
    </source>
</evidence>
<dbReference type="Pfam" id="PF10035">
    <property type="entry name" value="DUF2179"/>
    <property type="match status" value="1"/>
</dbReference>
<gene>
    <name evidence="8" type="ORF">H9816_04435</name>
</gene>
<dbReference type="InterPro" id="IPR051461">
    <property type="entry name" value="UPF0750_membrane"/>
</dbReference>
<reference evidence="8" key="2">
    <citation type="submission" date="2021-04" db="EMBL/GenBank/DDBJ databases">
        <authorList>
            <person name="Gilroy R."/>
        </authorList>
    </citation>
    <scope>NUCLEOTIDE SEQUENCE</scope>
    <source>
        <strain evidence="8">ChiHjej11B10-19426</strain>
    </source>
</reference>
<feature type="transmembrane region" description="Helical" evidence="6">
    <location>
        <begin position="70"/>
        <end position="89"/>
    </location>
</feature>
<dbReference type="GO" id="GO:0005886">
    <property type="term" value="C:plasma membrane"/>
    <property type="evidence" value="ECO:0007669"/>
    <property type="project" value="UniProtKB-SubCell"/>
</dbReference>
<comment type="subcellular location">
    <subcellularLocation>
        <location evidence="1">Cell membrane</location>
        <topology evidence="1">Multi-pass membrane protein</topology>
    </subcellularLocation>
</comment>
<sequence length="305" mass="32907">MANKLDIAKPSVKQTIKEWVLITIGVIFYSFAWVGIIMPADGVGGGATGLALLINYATQGVVDGGVPVGVTYFIINAILVILAVIILSAKFGIKTIYAIIFMSVVMSVMQSIIPDNILGLADDKLLSAILGAAFAGFGVSLVLMQGGSTGGSDIVAMIVNKYRNVSYGRVVLITDCIIIASCLFIDNPEVSNIRTIIYGIVFTLIFSIVANTLLEGNKQSAQIFVMSEHYEEIADLITSDLHRGVTILDGMGWYTKKPVKVLMVAVRKNESTYMLNKIKILDPKAFITMGSVRGVYGEGFDTFRK</sequence>
<evidence type="ECO:0000256" key="3">
    <source>
        <dbReference type="ARBA" id="ARBA00022692"/>
    </source>
</evidence>
<keyword evidence="5 6" id="KW-0472">Membrane</keyword>
<name>A0A9D2IM13_9BACT</name>
<feature type="transmembrane region" description="Helical" evidence="6">
    <location>
        <begin position="125"/>
        <end position="144"/>
    </location>
</feature>
<keyword evidence="2" id="KW-1003">Cell membrane</keyword>
<feature type="transmembrane region" description="Helical" evidence="6">
    <location>
        <begin position="196"/>
        <end position="214"/>
    </location>
</feature>
<evidence type="ECO:0000256" key="5">
    <source>
        <dbReference type="ARBA" id="ARBA00023136"/>
    </source>
</evidence>